<keyword evidence="1" id="KW-0472">Membrane</keyword>
<accession>A0A0E9VKF2</accession>
<evidence type="ECO:0000256" key="1">
    <source>
        <dbReference type="SAM" id="Phobius"/>
    </source>
</evidence>
<keyword evidence="1" id="KW-1133">Transmembrane helix</keyword>
<reference evidence="2" key="2">
    <citation type="journal article" date="2015" name="Fish Shellfish Immunol.">
        <title>Early steps in the European eel (Anguilla anguilla)-Vibrio vulnificus interaction in the gills: Role of the RtxA13 toxin.</title>
        <authorList>
            <person name="Callol A."/>
            <person name="Pajuelo D."/>
            <person name="Ebbesson L."/>
            <person name="Teles M."/>
            <person name="MacKenzie S."/>
            <person name="Amaro C."/>
        </authorList>
    </citation>
    <scope>NUCLEOTIDE SEQUENCE</scope>
</reference>
<dbReference type="EMBL" id="GBXM01029968">
    <property type="protein sequence ID" value="JAH78609.1"/>
    <property type="molecule type" value="Transcribed_RNA"/>
</dbReference>
<dbReference type="AlphaFoldDB" id="A0A0E9VKF2"/>
<reference evidence="2" key="1">
    <citation type="submission" date="2014-11" db="EMBL/GenBank/DDBJ databases">
        <authorList>
            <person name="Amaro Gonzalez C."/>
        </authorList>
    </citation>
    <scope>NUCLEOTIDE SEQUENCE</scope>
</reference>
<organism evidence="2">
    <name type="scientific">Anguilla anguilla</name>
    <name type="common">European freshwater eel</name>
    <name type="synonym">Muraena anguilla</name>
    <dbReference type="NCBI Taxonomy" id="7936"/>
    <lineage>
        <taxon>Eukaryota</taxon>
        <taxon>Metazoa</taxon>
        <taxon>Chordata</taxon>
        <taxon>Craniata</taxon>
        <taxon>Vertebrata</taxon>
        <taxon>Euteleostomi</taxon>
        <taxon>Actinopterygii</taxon>
        <taxon>Neopterygii</taxon>
        <taxon>Teleostei</taxon>
        <taxon>Anguilliformes</taxon>
        <taxon>Anguillidae</taxon>
        <taxon>Anguilla</taxon>
    </lineage>
</organism>
<sequence length="27" mass="3270">MYFLKQNIIIFSVFQKILGCQAIFYIQ</sequence>
<keyword evidence="1" id="KW-0812">Transmembrane</keyword>
<feature type="transmembrane region" description="Helical" evidence="1">
    <location>
        <begin position="7"/>
        <end position="26"/>
    </location>
</feature>
<evidence type="ECO:0000313" key="2">
    <source>
        <dbReference type="EMBL" id="JAH78609.1"/>
    </source>
</evidence>
<protein>
    <submittedName>
        <fullName evidence="2">Uncharacterized protein</fullName>
    </submittedName>
</protein>
<name>A0A0E9VKF2_ANGAN</name>
<proteinExistence type="predicted"/>